<proteinExistence type="predicted"/>
<gene>
    <name evidence="2" type="ORF">JCGZ_11341</name>
</gene>
<evidence type="ECO:0000256" key="1">
    <source>
        <dbReference type="SAM" id="Phobius"/>
    </source>
</evidence>
<reference evidence="2 3" key="1">
    <citation type="journal article" date="2014" name="PLoS ONE">
        <title>Global Analysis of Gene Expression Profiles in Physic Nut (Jatropha curcas L.) Seedlings Exposed to Salt Stress.</title>
        <authorList>
            <person name="Zhang L."/>
            <person name="Zhang C."/>
            <person name="Wu P."/>
            <person name="Chen Y."/>
            <person name="Li M."/>
            <person name="Jiang H."/>
            <person name="Wu G."/>
        </authorList>
    </citation>
    <scope>NUCLEOTIDE SEQUENCE [LARGE SCALE GENOMIC DNA]</scope>
    <source>
        <strain evidence="3">cv. GZQX0401</strain>
        <tissue evidence="2">Young leaves</tissue>
    </source>
</reference>
<dbReference type="Proteomes" id="UP000027138">
    <property type="component" value="Unassembled WGS sequence"/>
</dbReference>
<feature type="transmembrane region" description="Helical" evidence="1">
    <location>
        <begin position="205"/>
        <end position="226"/>
    </location>
</feature>
<dbReference type="InterPro" id="IPR004158">
    <property type="entry name" value="DUF247_pln"/>
</dbReference>
<dbReference type="PANTHER" id="PTHR31170:SF25">
    <property type="entry name" value="BNAA09G04570D PROTEIN"/>
    <property type="match status" value="1"/>
</dbReference>
<sequence length="231" mass="27015">MPFSQIAYDSLHENALRNYRNPRVIVDSTLQNKHLLDLHRNILLSGLEHTTEGSYEPIPSVTELLQAGIKIEEGEKNKLMKIEFKNGVLRIPQIVILDYAELFFRNLIAYEQCDRNLRDKVTSYFYLLDNLINSSKDVDYLRERGIIVCYLSSEDVYGFFQGLYKNTHAQISLYSDLGREVTDYCQSHWPRWRATLARDYFSNPWSVISVIAAFIALVLTFLQTLYSIRYH</sequence>
<keyword evidence="3" id="KW-1185">Reference proteome</keyword>
<dbReference type="EMBL" id="KK914632">
    <property type="protein sequence ID" value="KDP30965.1"/>
    <property type="molecule type" value="Genomic_DNA"/>
</dbReference>
<keyword evidence="1" id="KW-0472">Membrane</keyword>
<keyword evidence="1" id="KW-1133">Transmembrane helix</keyword>
<organism evidence="2 3">
    <name type="scientific">Jatropha curcas</name>
    <name type="common">Barbados nut</name>
    <dbReference type="NCBI Taxonomy" id="180498"/>
    <lineage>
        <taxon>Eukaryota</taxon>
        <taxon>Viridiplantae</taxon>
        <taxon>Streptophyta</taxon>
        <taxon>Embryophyta</taxon>
        <taxon>Tracheophyta</taxon>
        <taxon>Spermatophyta</taxon>
        <taxon>Magnoliopsida</taxon>
        <taxon>eudicotyledons</taxon>
        <taxon>Gunneridae</taxon>
        <taxon>Pentapetalae</taxon>
        <taxon>rosids</taxon>
        <taxon>fabids</taxon>
        <taxon>Malpighiales</taxon>
        <taxon>Euphorbiaceae</taxon>
        <taxon>Crotonoideae</taxon>
        <taxon>Jatropheae</taxon>
        <taxon>Jatropha</taxon>
    </lineage>
</organism>
<protein>
    <submittedName>
        <fullName evidence="2">Uncharacterized protein</fullName>
    </submittedName>
</protein>
<dbReference type="STRING" id="180498.A0A067KFC6"/>
<evidence type="ECO:0000313" key="3">
    <source>
        <dbReference type="Proteomes" id="UP000027138"/>
    </source>
</evidence>
<keyword evidence="1" id="KW-0812">Transmembrane</keyword>
<dbReference type="AlphaFoldDB" id="A0A067KFC6"/>
<name>A0A067KFC6_JATCU</name>
<dbReference type="PANTHER" id="PTHR31170">
    <property type="entry name" value="BNAC04G53230D PROTEIN"/>
    <property type="match status" value="1"/>
</dbReference>
<accession>A0A067KFC6</accession>
<dbReference type="OrthoDB" id="591587at2759"/>
<evidence type="ECO:0000313" key="2">
    <source>
        <dbReference type="EMBL" id="KDP30965.1"/>
    </source>
</evidence>
<dbReference type="Pfam" id="PF03140">
    <property type="entry name" value="DUF247"/>
    <property type="match status" value="1"/>
</dbReference>